<keyword evidence="5" id="KW-1185">Reference proteome</keyword>
<dbReference type="PROSITE" id="PS50297">
    <property type="entry name" value="ANK_REP_REGION"/>
    <property type="match status" value="2"/>
</dbReference>
<dbReference type="GO" id="GO:0085020">
    <property type="term" value="P:protein K6-linked ubiquitination"/>
    <property type="evidence" value="ECO:0007669"/>
    <property type="project" value="TreeGrafter"/>
</dbReference>
<dbReference type="Gene3D" id="1.25.40.20">
    <property type="entry name" value="Ankyrin repeat-containing domain"/>
    <property type="match status" value="1"/>
</dbReference>
<comment type="caution">
    <text evidence="4">The sequence shown here is derived from an EMBL/GenBank/DDBJ whole genome shotgun (WGS) entry which is preliminary data.</text>
</comment>
<feature type="repeat" description="ANK" evidence="3">
    <location>
        <begin position="2"/>
        <end position="34"/>
    </location>
</feature>
<dbReference type="InterPro" id="IPR036770">
    <property type="entry name" value="Ankyrin_rpt-contain_sf"/>
</dbReference>
<proteinExistence type="predicted"/>
<dbReference type="SUPFAM" id="SSF48403">
    <property type="entry name" value="Ankyrin repeat"/>
    <property type="match status" value="1"/>
</dbReference>
<evidence type="ECO:0000256" key="2">
    <source>
        <dbReference type="ARBA" id="ARBA00023043"/>
    </source>
</evidence>
<dbReference type="PANTHER" id="PTHR24171:SF8">
    <property type="entry name" value="BRCA1-ASSOCIATED RING DOMAIN PROTEIN 1"/>
    <property type="match status" value="1"/>
</dbReference>
<keyword evidence="1" id="KW-0677">Repeat</keyword>
<dbReference type="EMBL" id="JAGPXC010000010">
    <property type="protein sequence ID" value="KAH6645948.1"/>
    <property type="molecule type" value="Genomic_DNA"/>
</dbReference>
<dbReference type="InterPro" id="IPR002110">
    <property type="entry name" value="Ankyrin_rpt"/>
</dbReference>
<gene>
    <name evidence="4" type="ORF">BKA67DRAFT_582813</name>
</gene>
<dbReference type="Proteomes" id="UP000758603">
    <property type="component" value="Unassembled WGS sequence"/>
</dbReference>
<dbReference type="PROSITE" id="PS50088">
    <property type="entry name" value="ANK_REPEAT"/>
    <property type="match status" value="2"/>
</dbReference>
<keyword evidence="2 3" id="KW-0040">ANK repeat</keyword>
<dbReference type="PANTHER" id="PTHR24171">
    <property type="entry name" value="ANKYRIN REPEAT DOMAIN-CONTAINING PROTEIN 39-RELATED"/>
    <property type="match status" value="1"/>
</dbReference>
<name>A0A9P8RH66_9PEZI</name>
<dbReference type="OrthoDB" id="426293at2759"/>
<dbReference type="Pfam" id="PF12796">
    <property type="entry name" value="Ank_2"/>
    <property type="match status" value="1"/>
</dbReference>
<dbReference type="GO" id="GO:0004842">
    <property type="term" value="F:ubiquitin-protein transferase activity"/>
    <property type="evidence" value="ECO:0007669"/>
    <property type="project" value="TreeGrafter"/>
</dbReference>
<sequence length="92" mass="9917">MTHTTALHVAVQNNDLKIIELLVRDGASIDTRQPDGKTPLLIAVENRNHGMIQLLLKLGANKSLEDTEGSTAIDLAEGHSTIIALLEAPQEI</sequence>
<reference evidence="4" key="1">
    <citation type="journal article" date="2021" name="Nat. Commun.">
        <title>Genetic determinants of endophytism in the Arabidopsis root mycobiome.</title>
        <authorList>
            <person name="Mesny F."/>
            <person name="Miyauchi S."/>
            <person name="Thiergart T."/>
            <person name="Pickel B."/>
            <person name="Atanasova L."/>
            <person name="Karlsson M."/>
            <person name="Huettel B."/>
            <person name="Barry K.W."/>
            <person name="Haridas S."/>
            <person name="Chen C."/>
            <person name="Bauer D."/>
            <person name="Andreopoulos W."/>
            <person name="Pangilinan J."/>
            <person name="LaButti K."/>
            <person name="Riley R."/>
            <person name="Lipzen A."/>
            <person name="Clum A."/>
            <person name="Drula E."/>
            <person name="Henrissat B."/>
            <person name="Kohler A."/>
            <person name="Grigoriev I.V."/>
            <person name="Martin F.M."/>
            <person name="Hacquard S."/>
        </authorList>
    </citation>
    <scope>NUCLEOTIDE SEQUENCE</scope>
    <source>
        <strain evidence="4">MPI-SDFR-AT-0073</strain>
    </source>
</reference>
<dbReference type="GeneID" id="70132912"/>
<evidence type="ECO:0000256" key="3">
    <source>
        <dbReference type="PROSITE-ProRule" id="PRU00023"/>
    </source>
</evidence>
<dbReference type="SMART" id="SM00248">
    <property type="entry name" value="ANK"/>
    <property type="match status" value="2"/>
</dbReference>
<dbReference type="RefSeq" id="XP_045952462.1">
    <property type="nucleotide sequence ID" value="XM_046104021.1"/>
</dbReference>
<organism evidence="4 5">
    <name type="scientific">Truncatella angustata</name>
    <dbReference type="NCBI Taxonomy" id="152316"/>
    <lineage>
        <taxon>Eukaryota</taxon>
        <taxon>Fungi</taxon>
        <taxon>Dikarya</taxon>
        <taxon>Ascomycota</taxon>
        <taxon>Pezizomycotina</taxon>
        <taxon>Sordariomycetes</taxon>
        <taxon>Xylariomycetidae</taxon>
        <taxon>Amphisphaeriales</taxon>
        <taxon>Sporocadaceae</taxon>
        <taxon>Truncatella</taxon>
    </lineage>
</organism>
<evidence type="ECO:0000256" key="1">
    <source>
        <dbReference type="ARBA" id="ARBA00022737"/>
    </source>
</evidence>
<evidence type="ECO:0000313" key="5">
    <source>
        <dbReference type="Proteomes" id="UP000758603"/>
    </source>
</evidence>
<protein>
    <submittedName>
        <fullName evidence="4">Ankyrin repeat-containing domain protein</fullName>
    </submittedName>
</protein>
<accession>A0A9P8RH66</accession>
<evidence type="ECO:0000313" key="4">
    <source>
        <dbReference type="EMBL" id="KAH6645948.1"/>
    </source>
</evidence>
<dbReference type="AlphaFoldDB" id="A0A9P8RH66"/>
<feature type="repeat" description="ANK" evidence="3">
    <location>
        <begin position="35"/>
        <end position="67"/>
    </location>
</feature>